<dbReference type="AlphaFoldDB" id="A0A2A3ZKM4"/>
<reference evidence="1 2" key="1">
    <citation type="journal article" date="2017" name="Elife">
        <title>Extensive horizontal gene transfer in cheese-associated bacteria.</title>
        <authorList>
            <person name="Bonham K.S."/>
            <person name="Wolfe B.E."/>
            <person name="Dutton R.J."/>
        </authorList>
    </citation>
    <scope>NUCLEOTIDE SEQUENCE [LARGE SCALE GENOMIC DNA]</scope>
    <source>
        <strain evidence="1 2">738_8</strain>
    </source>
</reference>
<proteinExistence type="predicted"/>
<evidence type="ECO:0000313" key="2">
    <source>
        <dbReference type="Proteomes" id="UP000217881"/>
    </source>
</evidence>
<accession>A0A2A3ZKM4</accession>
<dbReference type="GO" id="GO:0016020">
    <property type="term" value="C:membrane"/>
    <property type="evidence" value="ECO:0007669"/>
    <property type="project" value="InterPro"/>
</dbReference>
<name>A0A2A3ZKM4_BREAU</name>
<dbReference type="RefSeq" id="WP_096147128.1">
    <property type="nucleotide sequence ID" value="NZ_NRHA01000027.1"/>
</dbReference>
<sequence>MKKQMRRILRKALNSRVGYGLKGWLQDSGPARREGIRTRDGRSSAEVIAYFGDRPDRLYQLQQWLTALEKVNETRSVALVFRDEQSFEAAGAMTELPVVVAVTQPDLVDLYASESYKLAMYVNNGMKNFQSMAEPSIIHVHVDHGESDKKSSISNQLKAYDKIFVAGPAAKERCQRELWGLDERKMVSIGRPPLDGVFASVLPHDGRETVVYAPTWQGENEANNFTSVDVLGPQIVKSLLSMPVRVVYRPHPRIGGMAESAVSSADREIKSMIDAANDQGGAHIVSTDLNILDIFVDADLLIADISSVGLDFLYLHTEKGLLLTDRHNDRARMQSSSPIGAVLGAVSLNTIGQLPSIVDEALQEDKLQDTRRALRDHYFGEKTANGSTSKFVVAVDEAIRERESWNSASQR</sequence>
<dbReference type="InterPro" id="IPR043148">
    <property type="entry name" value="TagF_C"/>
</dbReference>
<dbReference type="EMBL" id="NRHA01000027">
    <property type="protein sequence ID" value="PCC52139.1"/>
    <property type="molecule type" value="Genomic_DNA"/>
</dbReference>
<dbReference type="Pfam" id="PF04464">
    <property type="entry name" value="Glyphos_transf"/>
    <property type="match status" value="1"/>
</dbReference>
<dbReference type="Proteomes" id="UP000217881">
    <property type="component" value="Unassembled WGS sequence"/>
</dbReference>
<evidence type="ECO:0008006" key="3">
    <source>
        <dbReference type="Google" id="ProtNLM"/>
    </source>
</evidence>
<dbReference type="Gene3D" id="3.40.50.12580">
    <property type="match status" value="1"/>
</dbReference>
<dbReference type="InterPro" id="IPR007554">
    <property type="entry name" value="Glycerophosphate_synth"/>
</dbReference>
<evidence type="ECO:0000313" key="1">
    <source>
        <dbReference type="EMBL" id="PCC52139.1"/>
    </source>
</evidence>
<protein>
    <recommendedName>
        <fullName evidence="3">CDP-Glycerol:Poly(Glycerophosphate) glycerophosphotransferase</fullName>
    </recommendedName>
</protein>
<organism evidence="1 2">
    <name type="scientific">Brevibacterium aurantiacum</name>
    <dbReference type="NCBI Taxonomy" id="273384"/>
    <lineage>
        <taxon>Bacteria</taxon>
        <taxon>Bacillati</taxon>
        <taxon>Actinomycetota</taxon>
        <taxon>Actinomycetes</taxon>
        <taxon>Micrococcales</taxon>
        <taxon>Brevibacteriaceae</taxon>
        <taxon>Brevibacterium</taxon>
    </lineage>
</organism>
<dbReference type="GO" id="GO:0047355">
    <property type="term" value="F:CDP-glycerol glycerophosphotransferase activity"/>
    <property type="evidence" value="ECO:0007669"/>
    <property type="project" value="InterPro"/>
</dbReference>
<comment type="caution">
    <text evidence="1">The sequence shown here is derived from an EMBL/GenBank/DDBJ whole genome shotgun (WGS) entry which is preliminary data.</text>
</comment>
<gene>
    <name evidence="1" type="ORF">CIK59_18050</name>
</gene>